<dbReference type="GO" id="GO:0008270">
    <property type="term" value="F:zinc ion binding"/>
    <property type="evidence" value="ECO:0007669"/>
    <property type="project" value="UniProtKB-KW"/>
</dbReference>
<feature type="domain" description="UBP-type" evidence="6">
    <location>
        <begin position="1"/>
        <end position="105"/>
    </location>
</feature>
<feature type="domain" description="USP" evidence="5">
    <location>
        <begin position="144"/>
        <end position="477"/>
    </location>
</feature>
<dbReference type="PANTHER" id="PTHR21646:SF16">
    <property type="entry name" value="U4_U6.U5 TRI-SNRNP-ASSOCIATED PROTEIN 2"/>
    <property type="match status" value="1"/>
</dbReference>
<reference evidence="8" key="1">
    <citation type="journal article" date="2019" name="Nat. Commun.">
        <title>Expansion of phycobilisome linker gene families in mesophilic red algae.</title>
        <authorList>
            <person name="Lee J."/>
            <person name="Kim D."/>
            <person name="Bhattacharya D."/>
            <person name="Yoon H.S."/>
        </authorList>
    </citation>
    <scope>NUCLEOTIDE SEQUENCE [LARGE SCALE GENOMIC DNA]</scope>
    <source>
        <strain evidence="8">CCMP 1328</strain>
    </source>
</reference>
<evidence type="ECO:0000256" key="4">
    <source>
        <dbReference type="PROSITE-ProRule" id="PRU00502"/>
    </source>
</evidence>
<dbReference type="SUPFAM" id="SSF57850">
    <property type="entry name" value="RING/U-box"/>
    <property type="match status" value="1"/>
</dbReference>
<proteinExistence type="predicted"/>
<dbReference type="OrthoDB" id="10263353at2759"/>
<evidence type="ECO:0000313" key="7">
    <source>
        <dbReference type="EMBL" id="KAA8496075.1"/>
    </source>
</evidence>
<dbReference type="Pfam" id="PF02148">
    <property type="entry name" value="zf-UBP"/>
    <property type="match status" value="1"/>
</dbReference>
<dbReference type="GO" id="GO:0016579">
    <property type="term" value="P:protein deubiquitination"/>
    <property type="evidence" value="ECO:0007669"/>
    <property type="project" value="InterPro"/>
</dbReference>
<dbReference type="Gene3D" id="3.90.70.10">
    <property type="entry name" value="Cysteine proteinases"/>
    <property type="match status" value="1"/>
</dbReference>
<dbReference type="PROSITE" id="PS50271">
    <property type="entry name" value="ZF_UBP"/>
    <property type="match status" value="1"/>
</dbReference>
<dbReference type="Pfam" id="PF00443">
    <property type="entry name" value="UCH"/>
    <property type="match status" value="1"/>
</dbReference>
<dbReference type="PROSITE" id="PS50235">
    <property type="entry name" value="USP_3"/>
    <property type="match status" value="1"/>
</dbReference>
<dbReference type="InterPro" id="IPR028889">
    <property type="entry name" value="USP"/>
</dbReference>
<protein>
    <submittedName>
        <fullName evidence="7">U4/U6.U5 tri-snRNP-associated protein 2</fullName>
    </submittedName>
</protein>
<dbReference type="OMA" id="PQFLIFH"/>
<sequence>MESEEEELQLNNNVNRAALDFDTAAVCSVTLSVRGVYMCLKCGKTLAGLGTSSPAYLHSLERAHHLFVQVGSGDGAIYALPQGSRISAASASKLDDVIDEARISCGLGLKEAHVNAICARSLSSKEASPAVKRWDGERHAHGVMVLDVLHTGNYFNCVVLALVSVPEVRNLLLRYRVSSNGFSSINTAEHEQDRQVLQALAVLVQKMWLVNPLKTHRSPAELANAVSRASGKRFAPVGFAVASDFLCWLLAVLDRTIATDEPQAQHREPEERRAAKRSRPLPASCMSQWFRGVLLCDEQRTDSSIQPAKATNHQIPFWMLSVDMMDTQDVDQASVHLSDLLRKYNGKTRSVRFTRLSTGEKTEVPCTFSLLRSPRFLVIHVNRLLKTAFGYSMRTTHVSFPLHNLQLLELSSASPVMYGLRSIISHRGESVKTGSYVVHILHEPTELWYNVSGPVPFRVLPELVSMEQAHILLYERCA</sequence>
<dbReference type="GO" id="GO:0004843">
    <property type="term" value="F:cysteine-type deubiquitinase activity"/>
    <property type="evidence" value="ECO:0007669"/>
    <property type="project" value="InterPro"/>
</dbReference>
<dbReference type="InterPro" id="IPR001394">
    <property type="entry name" value="Peptidase_C19_UCH"/>
</dbReference>
<keyword evidence="8" id="KW-1185">Reference proteome</keyword>
<gene>
    <name evidence="7" type="ORF">FVE85_2230</name>
</gene>
<dbReference type="Gene3D" id="3.30.40.10">
    <property type="entry name" value="Zinc/RING finger domain, C3HC4 (zinc finger)"/>
    <property type="match status" value="1"/>
</dbReference>
<keyword evidence="1" id="KW-0479">Metal-binding</keyword>
<evidence type="ECO:0000256" key="1">
    <source>
        <dbReference type="ARBA" id="ARBA00022723"/>
    </source>
</evidence>
<name>A0A5J4YY75_PORPP</name>
<dbReference type="EMBL" id="VRMN01000003">
    <property type="protein sequence ID" value="KAA8496075.1"/>
    <property type="molecule type" value="Genomic_DNA"/>
</dbReference>
<organism evidence="7 8">
    <name type="scientific">Porphyridium purpureum</name>
    <name type="common">Red alga</name>
    <name type="synonym">Porphyridium cruentum</name>
    <dbReference type="NCBI Taxonomy" id="35688"/>
    <lineage>
        <taxon>Eukaryota</taxon>
        <taxon>Rhodophyta</taxon>
        <taxon>Bangiophyceae</taxon>
        <taxon>Porphyridiales</taxon>
        <taxon>Porphyridiaceae</taxon>
        <taxon>Porphyridium</taxon>
    </lineage>
</organism>
<keyword evidence="2 4" id="KW-0863">Zinc-finger</keyword>
<evidence type="ECO:0000256" key="3">
    <source>
        <dbReference type="ARBA" id="ARBA00022833"/>
    </source>
</evidence>
<accession>A0A5J4YY75</accession>
<comment type="caution">
    <text evidence="7">The sequence shown here is derived from an EMBL/GenBank/DDBJ whole genome shotgun (WGS) entry which is preliminary data.</text>
</comment>
<dbReference type="SMART" id="SM00290">
    <property type="entry name" value="ZnF_UBP"/>
    <property type="match status" value="1"/>
</dbReference>
<evidence type="ECO:0000256" key="2">
    <source>
        <dbReference type="ARBA" id="ARBA00022771"/>
    </source>
</evidence>
<dbReference type="InterPro" id="IPR050185">
    <property type="entry name" value="Ub_carboxyl-term_hydrolase"/>
</dbReference>
<dbReference type="SUPFAM" id="SSF54001">
    <property type="entry name" value="Cysteine proteinases"/>
    <property type="match status" value="1"/>
</dbReference>
<keyword evidence="3" id="KW-0862">Zinc</keyword>
<dbReference type="PANTHER" id="PTHR21646">
    <property type="entry name" value="UBIQUITIN CARBOXYL-TERMINAL HYDROLASE"/>
    <property type="match status" value="1"/>
</dbReference>
<dbReference type="AlphaFoldDB" id="A0A5J4YY75"/>
<dbReference type="InterPro" id="IPR013083">
    <property type="entry name" value="Znf_RING/FYVE/PHD"/>
</dbReference>
<dbReference type="InterPro" id="IPR038765">
    <property type="entry name" value="Papain-like_cys_pep_sf"/>
</dbReference>
<dbReference type="InterPro" id="IPR001607">
    <property type="entry name" value="Znf_UBP"/>
</dbReference>
<evidence type="ECO:0000259" key="6">
    <source>
        <dbReference type="PROSITE" id="PS50271"/>
    </source>
</evidence>
<dbReference type="Proteomes" id="UP000324585">
    <property type="component" value="Unassembled WGS sequence"/>
</dbReference>
<evidence type="ECO:0000259" key="5">
    <source>
        <dbReference type="PROSITE" id="PS50235"/>
    </source>
</evidence>
<evidence type="ECO:0000313" key="8">
    <source>
        <dbReference type="Proteomes" id="UP000324585"/>
    </source>
</evidence>